<accession>A0A1Q9EQK9</accession>
<feature type="chain" id="PRO_5012638554" description="C2 domain-containing protein" evidence="4">
    <location>
        <begin position="28"/>
        <end position="282"/>
    </location>
</feature>
<dbReference type="GO" id="GO:0005509">
    <property type="term" value="F:calcium ion binding"/>
    <property type="evidence" value="ECO:0007669"/>
    <property type="project" value="TreeGrafter"/>
</dbReference>
<reference evidence="6 7" key="1">
    <citation type="submission" date="2016-02" db="EMBL/GenBank/DDBJ databases">
        <title>Genome analysis of coral dinoflagellate symbionts highlights evolutionary adaptations to a symbiotic lifestyle.</title>
        <authorList>
            <person name="Aranda M."/>
            <person name="Li Y."/>
            <person name="Liew Y.J."/>
            <person name="Baumgarten S."/>
            <person name="Simakov O."/>
            <person name="Wilson M."/>
            <person name="Piel J."/>
            <person name="Ashoor H."/>
            <person name="Bougouffa S."/>
            <person name="Bajic V.B."/>
            <person name="Ryu T."/>
            <person name="Ravasi T."/>
            <person name="Bayer T."/>
            <person name="Micklem G."/>
            <person name="Kim H."/>
            <person name="Bhak J."/>
            <person name="Lajeunesse T.C."/>
            <person name="Voolstra C.R."/>
        </authorList>
    </citation>
    <scope>NUCLEOTIDE SEQUENCE [LARGE SCALE GENOMIC DNA]</scope>
    <source>
        <strain evidence="6 7">CCMP2467</strain>
    </source>
</reference>
<dbReference type="CDD" id="cd00030">
    <property type="entry name" value="C2"/>
    <property type="match status" value="1"/>
</dbReference>
<dbReference type="Proteomes" id="UP000186817">
    <property type="component" value="Unassembled WGS sequence"/>
</dbReference>
<dbReference type="OrthoDB" id="10286005at2759"/>
<organism evidence="6 7">
    <name type="scientific">Symbiodinium microadriaticum</name>
    <name type="common">Dinoflagellate</name>
    <name type="synonym">Zooxanthella microadriatica</name>
    <dbReference type="NCBI Taxonomy" id="2951"/>
    <lineage>
        <taxon>Eukaryota</taxon>
        <taxon>Sar</taxon>
        <taxon>Alveolata</taxon>
        <taxon>Dinophyceae</taxon>
        <taxon>Suessiales</taxon>
        <taxon>Symbiodiniaceae</taxon>
        <taxon>Symbiodinium</taxon>
    </lineage>
</organism>
<dbReference type="Gene3D" id="2.60.40.150">
    <property type="entry name" value="C2 domain"/>
    <property type="match status" value="1"/>
</dbReference>
<dbReference type="Pfam" id="PF00168">
    <property type="entry name" value="C2"/>
    <property type="match status" value="1"/>
</dbReference>
<evidence type="ECO:0000256" key="3">
    <source>
        <dbReference type="SAM" id="MobiDB-lite"/>
    </source>
</evidence>
<feature type="region of interest" description="Disordered" evidence="3">
    <location>
        <begin position="36"/>
        <end position="76"/>
    </location>
</feature>
<evidence type="ECO:0000256" key="4">
    <source>
        <dbReference type="SAM" id="SignalP"/>
    </source>
</evidence>
<dbReference type="PANTHER" id="PTHR45911:SF4">
    <property type="entry name" value="MULTIPLE C2 AND TRANSMEMBRANE DOMAIN-CONTAINING PROTEIN"/>
    <property type="match status" value="1"/>
</dbReference>
<dbReference type="SMART" id="SM00239">
    <property type="entry name" value="C2"/>
    <property type="match status" value="1"/>
</dbReference>
<dbReference type="InterPro" id="IPR000008">
    <property type="entry name" value="C2_dom"/>
</dbReference>
<dbReference type="PROSITE" id="PS50004">
    <property type="entry name" value="C2"/>
    <property type="match status" value="1"/>
</dbReference>
<keyword evidence="4" id="KW-0732">Signal</keyword>
<proteinExistence type="predicted"/>
<dbReference type="PANTHER" id="PTHR45911">
    <property type="entry name" value="C2 DOMAIN-CONTAINING PROTEIN"/>
    <property type="match status" value="1"/>
</dbReference>
<dbReference type="InterPro" id="IPR035892">
    <property type="entry name" value="C2_domain_sf"/>
</dbReference>
<dbReference type="SUPFAM" id="SSF49562">
    <property type="entry name" value="C2 domain (Calcium/lipid-binding domain, CaLB)"/>
    <property type="match status" value="1"/>
</dbReference>
<keyword evidence="7" id="KW-1185">Reference proteome</keyword>
<keyword evidence="2" id="KW-0106">Calcium</keyword>
<protein>
    <recommendedName>
        <fullName evidence="5">C2 domain-containing protein</fullName>
    </recommendedName>
</protein>
<evidence type="ECO:0000313" key="6">
    <source>
        <dbReference type="EMBL" id="OLQ09710.1"/>
    </source>
</evidence>
<feature type="signal peptide" evidence="4">
    <location>
        <begin position="1"/>
        <end position="27"/>
    </location>
</feature>
<evidence type="ECO:0000259" key="5">
    <source>
        <dbReference type="PROSITE" id="PS50004"/>
    </source>
</evidence>
<evidence type="ECO:0000313" key="7">
    <source>
        <dbReference type="Proteomes" id="UP000186817"/>
    </source>
</evidence>
<evidence type="ECO:0000256" key="1">
    <source>
        <dbReference type="ARBA" id="ARBA00022723"/>
    </source>
</evidence>
<comment type="caution">
    <text evidence="6">The sequence shown here is derived from an EMBL/GenBank/DDBJ whole genome shotgun (WGS) entry which is preliminary data.</text>
</comment>
<feature type="domain" description="C2" evidence="5">
    <location>
        <begin position="87"/>
        <end position="212"/>
    </location>
</feature>
<name>A0A1Q9EQK9_SYMMI</name>
<dbReference type="GO" id="GO:0016020">
    <property type="term" value="C:membrane"/>
    <property type="evidence" value="ECO:0007669"/>
    <property type="project" value="TreeGrafter"/>
</dbReference>
<gene>
    <name evidence="6" type="ORF">AK812_SmicGene6655</name>
</gene>
<dbReference type="EMBL" id="LSRX01000092">
    <property type="protein sequence ID" value="OLQ09710.1"/>
    <property type="molecule type" value="Genomic_DNA"/>
</dbReference>
<sequence>MLLLLLVQLVLQLLLLLLLLHKRTIYAELTQKQELSESGKLPNQQKRRSPVPLTADPPQTPDAEALPEGLDSPVSDVVQKTPTSARLQGRNTITPLSSEKKIQILQIKVLSTKGLRSADSHRTPETFCVCELVGKKGTRCEIGKKGVKGEVKKTNTMRYEWNQPFEIKNFEESDDLSFQIFDYDFDYKHELLGSAMLRGSRIVQQGVIEEDLPLEDVPTSRVPGRRHTAITKGTVSVQVSVADTAPNRQDSFTRDMRRSFGFRLQAYWKGFFNGFDLYYGLA</sequence>
<keyword evidence="1" id="KW-0479">Metal-binding</keyword>
<dbReference type="AlphaFoldDB" id="A0A1Q9EQK9"/>
<evidence type="ECO:0000256" key="2">
    <source>
        <dbReference type="ARBA" id="ARBA00022837"/>
    </source>
</evidence>